<dbReference type="OrthoDB" id="9784297at2"/>
<keyword evidence="10" id="KW-1185">Reference proteome</keyword>
<accession>A0A1T5I9Q4</accession>
<keyword evidence="6" id="KW-0406">Ion transport</keyword>
<organism evidence="9 10">
    <name type="scientific">Okibacterium fritillariae</name>
    <dbReference type="NCBI Taxonomy" id="123320"/>
    <lineage>
        <taxon>Bacteria</taxon>
        <taxon>Bacillati</taxon>
        <taxon>Actinomycetota</taxon>
        <taxon>Actinomycetes</taxon>
        <taxon>Micrococcales</taxon>
        <taxon>Microbacteriaceae</taxon>
        <taxon>Okibacterium</taxon>
    </lineage>
</organism>
<sequence length="243" mass="26532">MTQDDADAFGRLPVRQVRELSVKPMPRDRWPATLAPVRQLLDDGLDLGAITVLVGDNGAGKSTMVEAIAAVYGLNPEGGSTSSRYQSRVDESGLAEHLQLVRNGGASKRGFFLRAETMHGFFTYLESIGDSGVFHERSHGESFLDIVVERSRISGLWILDEPESALSLPGCLALIGLLRDLVAGGSQIILSTHSPVLAAIPGAELYEIGEWGIRACDYDDLDLVRNWRAFLDAPERYLRHLDG</sequence>
<name>A0A1T5I9Q4_9MICO</name>
<dbReference type="PANTHER" id="PTHR42771:SF2">
    <property type="entry name" value="IRON(3+)-HYDROXAMATE IMPORT ATP-BINDING PROTEIN FHUC"/>
    <property type="match status" value="1"/>
</dbReference>
<gene>
    <name evidence="9" type="ORF">SAMN06309945_0094</name>
</gene>
<evidence type="ECO:0000313" key="10">
    <source>
        <dbReference type="Proteomes" id="UP000190857"/>
    </source>
</evidence>
<keyword evidence="7" id="KW-0472">Membrane</keyword>
<dbReference type="InterPro" id="IPR003593">
    <property type="entry name" value="AAA+_ATPase"/>
</dbReference>
<keyword evidence="5" id="KW-0408">Iron</keyword>
<evidence type="ECO:0000256" key="2">
    <source>
        <dbReference type="ARBA" id="ARBA00022448"/>
    </source>
</evidence>
<evidence type="ECO:0000256" key="1">
    <source>
        <dbReference type="ARBA" id="ARBA00004202"/>
    </source>
</evidence>
<evidence type="ECO:0000256" key="5">
    <source>
        <dbReference type="ARBA" id="ARBA00023004"/>
    </source>
</evidence>
<evidence type="ECO:0000259" key="8">
    <source>
        <dbReference type="SMART" id="SM00382"/>
    </source>
</evidence>
<reference evidence="9 10" key="1">
    <citation type="submission" date="2017-02" db="EMBL/GenBank/DDBJ databases">
        <authorList>
            <person name="Peterson S.W."/>
        </authorList>
    </citation>
    <scope>NUCLEOTIDE SEQUENCE [LARGE SCALE GENOMIC DNA]</scope>
    <source>
        <strain evidence="9 10">VKM Ac-2059</strain>
    </source>
</reference>
<evidence type="ECO:0000256" key="7">
    <source>
        <dbReference type="ARBA" id="ARBA00023136"/>
    </source>
</evidence>
<dbReference type="RefSeq" id="WP_079726351.1">
    <property type="nucleotide sequence ID" value="NZ_FUZP01000001.1"/>
</dbReference>
<evidence type="ECO:0000256" key="4">
    <source>
        <dbReference type="ARBA" id="ARBA00022496"/>
    </source>
</evidence>
<dbReference type="SUPFAM" id="SSF52540">
    <property type="entry name" value="P-loop containing nucleoside triphosphate hydrolases"/>
    <property type="match status" value="1"/>
</dbReference>
<evidence type="ECO:0000256" key="3">
    <source>
        <dbReference type="ARBA" id="ARBA00022475"/>
    </source>
</evidence>
<dbReference type="EMBL" id="FUZP01000001">
    <property type="protein sequence ID" value="SKC35672.1"/>
    <property type="molecule type" value="Genomic_DNA"/>
</dbReference>
<dbReference type="GO" id="GO:0006826">
    <property type="term" value="P:iron ion transport"/>
    <property type="evidence" value="ECO:0007669"/>
    <property type="project" value="UniProtKB-KW"/>
</dbReference>
<dbReference type="InterPro" id="IPR027417">
    <property type="entry name" value="P-loop_NTPase"/>
</dbReference>
<evidence type="ECO:0000313" key="9">
    <source>
        <dbReference type="EMBL" id="SKC35672.1"/>
    </source>
</evidence>
<dbReference type="Proteomes" id="UP000190857">
    <property type="component" value="Unassembled WGS sequence"/>
</dbReference>
<feature type="domain" description="AAA+ ATPase" evidence="8">
    <location>
        <begin position="47"/>
        <end position="210"/>
    </location>
</feature>
<dbReference type="Gene3D" id="3.40.50.300">
    <property type="entry name" value="P-loop containing nucleotide triphosphate hydrolases"/>
    <property type="match status" value="2"/>
</dbReference>
<proteinExistence type="predicted"/>
<dbReference type="InterPro" id="IPR051535">
    <property type="entry name" value="Siderophore_ABC-ATPase"/>
</dbReference>
<keyword evidence="2" id="KW-0813">Transport</keyword>
<dbReference type="CDD" id="cd00267">
    <property type="entry name" value="ABC_ATPase"/>
    <property type="match status" value="1"/>
</dbReference>
<protein>
    <submittedName>
        <fullName evidence="9">Predicted ATPase</fullName>
    </submittedName>
</protein>
<keyword evidence="4" id="KW-0410">Iron transport</keyword>
<keyword evidence="3" id="KW-1003">Cell membrane</keyword>
<evidence type="ECO:0000256" key="6">
    <source>
        <dbReference type="ARBA" id="ARBA00023065"/>
    </source>
</evidence>
<dbReference type="GO" id="GO:0005886">
    <property type="term" value="C:plasma membrane"/>
    <property type="evidence" value="ECO:0007669"/>
    <property type="project" value="UniProtKB-SubCell"/>
</dbReference>
<dbReference type="SMART" id="SM00382">
    <property type="entry name" value="AAA"/>
    <property type="match status" value="1"/>
</dbReference>
<dbReference type="AlphaFoldDB" id="A0A1T5I9Q4"/>
<dbReference type="PANTHER" id="PTHR42771">
    <property type="entry name" value="IRON(3+)-HYDROXAMATE IMPORT ATP-BINDING PROTEIN FHUC"/>
    <property type="match status" value="1"/>
</dbReference>
<comment type="subcellular location">
    <subcellularLocation>
        <location evidence="1">Cell membrane</location>
        <topology evidence="1">Peripheral membrane protein</topology>
    </subcellularLocation>
</comment>